<sequence length="421" mass="47127">MSKENWFTRLTQIKPHEVLTTLLAFLFIFILMSSYNIVKNARDILPSDWGDTSRAIQWSYTFLASTIAVSIYNFFASRTSLKRLVPSAFVLFALSFLAIYTAFSLNFDGAILGKVFYCWSSVFSLFHLSVFWSYISQHHTKEQSKRLFGFINTGASLGGIIGPSIMIIFPENMQLQNVLLVTAMALLAVLPIIYILNRKYEDVEFKDDSQTKLSPNPFSGFSELITHKRLLGIAGFIFLYSGISTFFYVTQSDLLADHVKAERTELLGWLDLVTNGLTILLGIFAANRIARKFGLSTSLSIVPIVTAVLLVVLSMNPAVLLVLALQVLRKAGNYSITRPAREILYTGVDKEARFKTKPIIDVAVYRGADVFWIWTLAFLGDGFLNLGLSSKLLVGAGVAVIWGLLGIYLGRKHEKEEYESN</sequence>
<feature type="transmembrane region" description="Helical" evidence="4">
    <location>
        <begin position="175"/>
        <end position="196"/>
    </location>
</feature>
<proteinExistence type="predicted"/>
<feature type="transmembrane region" description="Helical" evidence="4">
    <location>
        <begin position="21"/>
        <end position="38"/>
    </location>
</feature>
<protein>
    <submittedName>
        <fullName evidence="5">NTP/NDP exchange transporter</fullName>
    </submittedName>
</protein>
<evidence type="ECO:0000256" key="1">
    <source>
        <dbReference type="ARBA" id="ARBA00022692"/>
    </source>
</evidence>
<feature type="transmembrane region" description="Helical" evidence="4">
    <location>
        <begin position="111"/>
        <end position="135"/>
    </location>
</feature>
<dbReference type="Proteomes" id="UP001597297">
    <property type="component" value="Unassembled WGS sequence"/>
</dbReference>
<feature type="transmembrane region" description="Helical" evidence="4">
    <location>
        <begin position="269"/>
        <end position="289"/>
    </location>
</feature>
<accession>A0ABW5EAA7</accession>
<keyword evidence="3 4" id="KW-0472">Membrane</keyword>
<comment type="caution">
    <text evidence="5">The sequence shown here is derived from an EMBL/GenBank/DDBJ whole genome shotgun (WGS) entry which is preliminary data.</text>
</comment>
<keyword evidence="2 4" id="KW-1133">Transmembrane helix</keyword>
<organism evidence="5 6">
    <name type="scientific">Rubritalea spongiae</name>
    <dbReference type="NCBI Taxonomy" id="430797"/>
    <lineage>
        <taxon>Bacteria</taxon>
        <taxon>Pseudomonadati</taxon>
        <taxon>Verrucomicrobiota</taxon>
        <taxon>Verrucomicrobiia</taxon>
        <taxon>Verrucomicrobiales</taxon>
        <taxon>Rubritaleaceae</taxon>
        <taxon>Rubritalea</taxon>
    </lineage>
</organism>
<evidence type="ECO:0000256" key="3">
    <source>
        <dbReference type="ARBA" id="ARBA00023136"/>
    </source>
</evidence>
<dbReference type="SUPFAM" id="SSF103473">
    <property type="entry name" value="MFS general substrate transporter"/>
    <property type="match status" value="1"/>
</dbReference>
<dbReference type="PANTHER" id="PTHR43596">
    <property type="entry name" value="ADP,ATP CARRIER PROTEIN"/>
    <property type="match status" value="1"/>
</dbReference>
<feature type="transmembrane region" description="Helical" evidence="4">
    <location>
        <begin position="392"/>
        <end position="410"/>
    </location>
</feature>
<reference evidence="6" key="1">
    <citation type="journal article" date="2019" name="Int. J. Syst. Evol. Microbiol.">
        <title>The Global Catalogue of Microorganisms (GCM) 10K type strain sequencing project: providing services to taxonomists for standard genome sequencing and annotation.</title>
        <authorList>
            <consortium name="The Broad Institute Genomics Platform"/>
            <consortium name="The Broad Institute Genome Sequencing Center for Infectious Disease"/>
            <person name="Wu L."/>
            <person name="Ma J."/>
        </authorList>
    </citation>
    <scope>NUCLEOTIDE SEQUENCE [LARGE SCALE GENOMIC DNA]</scope>
    <source>
        <strain evidence="6">JCM 16545</strain>
    </source>
</reference>
<feature type="transmembrane region" description="Helical" evidence="4">
    <location>
        <begin position="230"/>
        <end position="249"/>
    </location>
</feature>
<dbReference type="Gene3D" id="1.20.1250.20">
    <property type="entry name" value="MFS general substrate transporter like domains"/>
    <property type="match status" value="2"/>
</dbReference>
<evidence type="ECO:0000256" key="2">
    <source>
        <dbReference type="ARBA" id="ARBA00022989"/>
    </source>
</evidence>
<evidence type="ECO:0000313" key="6">
    <source>
        <dbReference type="Proteomes" id="UP001597297"/>
    </source>
</evidence>
<feature type="transmembrane region" description="Helical" evidence="4">
    <location>
        <begin position="58"/>
        <end position="76"/>
    </location>
</feature>
<feature type="transmembrane region" description="Helical" evidence="4">
    <location>
        <begin position="147"/>
        <end position="169"/>
    </location>
</feature>
<feature type="transmembrane region" description="Helical" evidence="4">
    <location>
        <begin position="301"/>
        <end position="325"/>
    </location>
</feature>
<keyword evidence="6" id="KW-1185">Reference proteome</keyword>
<dbReference type="PANTHER" id="PTHR43596:SF1">
    <property type="entry name" value="ADP,ATP CARRIER PROTEIN"/>
    <property type="match status" value="1"/>
</dbReference>
<evidence type="ECO:0000313" key="5">
    <source>
        <dbReference type="EMBL" id="MFD2277349.1"/>
    </source>
</evidence>
<dbReference type="RefSeq" id="WP_377093866.1">
    <property type="nucleotide sequence ID" value="NZ_JBHSJM010000001.1"/>
</dbReference>
<dbReference type="EMBL" id="JBHUJC010000041">
    <property type="protein sequence ID" value="MFD2277349.1"/>
    <property type="molecule type" value="Genomic_DNA"/>
</dbReference>
<feature type="transmembrane region" description="Helical" evidence="4">
    <location>
        <begin position="88"/>
        <end position="105"/>
    </location>
</feature>
<gene>
    <name evidence="5" type="ORF">ACFSQZ_12785</name>
</gene>
<dbReference type="Pfam" id="PF07690">
    <property type="entry name" value="MFS_1"/>
    <property type="match status" value="1"/>
</dbReference>
<name>A0ABW5EAA7_9BACT</name>
<keyword evidence="1 4" id="KW-0812">Transmembrane</keyword>
<evidence type="ECO:0000256" key="4">
    <source>
        <dbReference type="SAM" id="Phobius"/>
    </source>
</evidence>
<dbReference type="InterPro" id="IPR011701">
    <property type="entry name" value="MFS"/>
</dbReference>
<dbReference type="InterPro" id="IPR036259">
    <property type="entry name" value="MFS_trans_sf"/>
</dbReference>
<dbReference type="CDD" id="cd06174">
    <property type="entry name" value="MFS"/>
    <property type="match status" value="1"/>
</dbReference>